<accession>A0AA35VPI9</accession>
<dbReference type="EMBL" id="OX465086">
    <property type="protein sequence ID" value="CAI9264987.1"/>
    <property type="molecule type" value="Genomic_DNA"/>
</dbReference>
<keyword evidence="2" id="KW-0472">Membrane</keyword>
<evidence type="ECO:0000256" key="2">
    <source>
        <dbReference type="SAM" id="Phobius"/>
    </source>
</evidence>
<keyword evidence="2" id="KW-1133">Transmembrane helix</keyword>
<dbReference type="Proteomes" id="UP001177003">
    <property type="component" value="Chromosome 0"/>
</dbReference>
<keyword evidence="2" id="KW-0812">Transmembrane</keyword>
<reference evidence="3" key="1">
    <citation type="submission" date="2023-04" db="EMBL/GenBank/DDBJ databases">
        <authorList>
            <person name="Vijverberg K."/>
            <person name="Xiong W."/>
            <person name="Schranz E."/>
        </authorList>
    </citation>
    <scope>NUCLEOTIDE SEQUENCE</scope>
</reference>
<gene>
    <name evidence="3" type="ORF">LSALG_LOCUS5617</name>
</gene>
<protein>
    <submittedName>
        <fullName evidence="3">Uncharacterized protein</fullName>
    </submittedName>
</protein>
<evidence type="ECO:0000313" key="4">
    <source>
        <dbReference type="Proteomes" id="UP001177003"/>
    </source>
</evidence>
<name>A0AA35VPI9_LACSI</name>
<feature type="region of interest" description="Disordered" evidence="1">
    <location>
        <begin position="1"/>
        <end position="21"/>
    </location>
</feature>
<keyword evidence="4" id="KW-1185">Reference proteome</keyword>
<evidence type="ECO:0000256" key="1">
    <source>
        <dbReference type="SAM" id="MobiDB-lite"/>
    </source>
</evidence>
<organism evidence="3 4">
    <name type="scientific">Lactuca saligna</name>
    <name type="common">Willowleaf lettuce</name>
    <dbReference type="NCBI Taxonomy" id="75948"/>
    <lineage>
        <taxon>Eukaryota</taxon>
        <taxon>Viridiplantae</taxon>
        <taxon>Streptophyta</taxon>
        <taxon>Embryophyta</taxon>
        <taxon>Tracheophyta</taxon>
        <taxon>Spermatophyta</taxon>
        <taxon>Magnoliopsida</taxon>
        <taxon>eudicotyledons</taxon>
        <taxon>Gunneridae</taxon>
        <taxon>Pentapetalae</taxon>
        <taxon>asterids</taxon>
        <taxon>campanulids</taxon>
        <taxon>Asterales</taxon>
        <taxon>Asteraceae</taxon>
        <taxon>Cichorioideae</taxon>
        <taxon>Cichorieae</taxon>
        <taxon>Lactucinae</taxon>
        <taxon>Lactuca</taxon>
    </lineage>
</organism>
<proteinExistence type="predicted"/>
<feature type="transmembrane region" description="Helical" evidence="2">
    <location>
        <begin position="158"/>
        <end position="179"/>
    </location>
</feature>
<dbReference type="AlphaFoldDB" id="A0AA35VPI9"/>
<evidence type="ECO:0000313" key="3">
    <source>
        <dbReference type="EMBL" id="CAI9264987.1"/>
    </source>
</evidence>
<sequence length="211" mass="24728">MESTEYPPEYTQEQQSTGETERKSVLYEIKPLKLQSHQTHSVVSKFDGEQYYDDGSGYWKILAFRSLISWNESRRQWIGYQSQRSPAERMPKATVKSFLEFKELKDDNELLDAQGGFGIDSGKFSKFLIWLNAEVKLSDDASKILILKFRLRKSDIDAPVLTFFALVMTVAFVVFLYVYSCSCALDSTDEIYTFFARNEFYKWRIQYCMNF</sequence>